<keyword evidence="3" id="KW-1185">Reference proteome</keyword>
<name>A0A078AKC2_STYLE</name>
<sequence length="313" mass="36590">MQQSVIKAKGMRDKENTMPPANQIERKKSMKIMSSDLHQQNAKKLVKSRTFTQANQNWSQRNSKLKELQPYQQRQTEAVGQTEESYNQVIIYAINLNRELLKQENSIKLRNNRQMQKANLKLHCNFIQSKSKLLISKQKQSLNPIKKLNESSHSLLQQTPEFGVNKEVISMEEFKIRLSNFDQESSSKRKQNHSESLADTQNYDKDQLKNNFEFDAQNQIQKHEYKQMYANIEDAYNISQQDDDISNWYKDTGTMMIAESFEAEESVCPHKQDIILVSSQQNKEQSLSNKFDLAKLKCQTQQFFIGHLDGKNI</sequence>
<organism evidence="2 3">
    <name type="scientific">Stylonychia lemnae</name>
    <name type="common">Ciliate</name>
    <dbReference type="NCBI Taxonomy" id="5949"/>
    <lineage>
        <taxon>Eukaryota</taxon>
        <taxon>Sar</taxon>
        <taxon>Alveolata</taxon>
        <taxon>Ciliophora</taxon>
        <taxon>Intramacronucleata</taxon>
        <taxon>Spirotrichea</taxon>
        <taxon>Stichotrichia</taxon>
        <taxon>Sporadotrichida</taxon>
        <taxon>Oxytrichidae</taxon>
        <taxon>Stylonychinae</taxon>
        <taxon>Stylonychia</taxon>
    </lineage>
</organism>
<dbReference type="Proteomes" id="UP000039865">
    <property type="component" value="Unassembled WGS sequence"/>
</dbReference>
<gene>
    <name evidence="2" type="primary">Contig4444.g4740</name>
    <name evidence="2" type="ORF">STYLEM_11373</name>
</gene>
<reference evidence="2 3" key="1">
    <citation type="submission" date="2014-06" db="EMBL/GenBank/DDBJ databases">
        <authorList>
            <person name="Swart Estienne"/>
        </authorList>
    </citation>
    <scope>NUCLEOTIDE SEQUENCE [LARGE SCALE GENOMIC DNA]</scope>
    <source>
        <strain evidence="2 3">130c</strain>
    </source>
</reference>
<accession>A0A078AKC2</accession>
<evidence type="ECO:0000313" key="3">
    <source>
        <dbReference type="Proteomes" id="UP000039865"/>
    </source>
</evidence>
<proteinExistence type="predicted"/>
<protein>
    <submittedName>
        <fullName evidence="2">Uncharacterized protein</fullName>
    </submittedName>
</protein>
<feature type="region of interest" description="Disordered" evidence="1">
    <location>
        <begin position="181"/>
        <end position="202"/>
    </location>
</feature>
<evidence type="ECO:0000256" key="1">
    <source>
        <dbReference type="SAM" id="MobiDB-lite"/>
    </source>
</evidence>
<evidence type="ECO:0000313" key="2">
    <source>
        <dbReference type="EMBL" id="CDW82341.1"/>
    </source>
</evidence>
<dbReference type="AlphaFoldDB" id="A0A078AKC2"/>
<feature type="region of interest" description="Disordered" evidence="1">
    <location>
        <begin position="1"/>
        <end position="21"/>
    </location>
</feature>
<dbReference type="EMBL" id="CCKQ01010825">
    <property type="protein sequence ID" value="CDW82341.1"/>
    <property type="molecule type" value="Genomic_DNA"/>
</dbReference>
<dbReference type="InParanoid" id="A0A078AKC2"/>